<dbReference type="PROSITE" id="PS51843">
    <property type="entry name" value="NR_LBD"/>
    <property type="match status" value="1"/>
</dbReference>
<proteinExistence type="predicted"/>
<evidence type="ECO:0000256" key="3">
    <source>
        <dbReference type="ARBA" id="ARBA00023170"/>
    </source>
</evidence>
<dbReference type="SUPFAM" id="SSF48508">
    <property type="entry name" value="Nuclear receptor ligand-binding domain"/>
    <property type="match status" value="1"/>
</dbReference>
<name>A0AAN5D5S2_9BILA</name>
<dbReference type="InterPro" id="IPR000536">
    <property type="entry name" value="Nucl_hrmn_rcpt_lig-bd"/>
</dbReference>
<feature type="non-terminal residue" evidence="5">
    <location>
        <position position="1"/>
    </location>
</feature>
<keyword evidence="6" id="KW-1185">Reference proteome</keyword>
<dbReference type="EMBL" id="BTRK01000006">
    <property type="protein sequence ID" value="GMR57053.1"/>
    <property type="molecule type" value="Genomic_DNA"/>
</dbReference>
<keyword evidence="3" id="KW-0675">Receptor</keyword>
<dbReference type="SMART" id="SM00430">
    <property type="entry name" value="HOLI"/>
    <property type="match status" value="1"/>
</dbReference>
<dbReference type="Proteomes" id="UP001328107">
    <property type="component" value="Unassembled WGS sequence"/>
</dbReference>
<reference evidence="6" key="1">
    <citation type="submission" date="2022-10" db="EMBL/GenBank/DDBJ databases">
        <title>Genome assembly of Pristionchus species.</title>
        <authorList>
            <person name="Yoshida K."/>
            <person name="Sommer R.J."/>
        </authorList>
    </citation>
    <scope>NUCLEOTIDE SEQUENCE [LARGE SCALE GENOMIC DNA]</scope>
    <source>
        <strain evidence="6">RS5460</strain>
    </source>
</reference>
<evidence type="ECO:0000259" key="4">
    <source>
        <dbReference type="PROSITE" id="PS51843"/>
    </source>
</evidence>
<dbReference type="InterPro" id="IPR050274">
    <property type="entry name" value="Nuclear_hormone_rcpt_NR2"/>
</dbReference>
<dbReference type="PANTHER" id="PTHR24083">
    <property type="entry name" value="NUCLEAR HORMONE RECEPTOR"/>
    <property type="match status" value="1"/>
</dbReference>
<dbReference type="InterPro" id="IPR035500">
    <property type="entry name" value="NHR-like_dom_sf"/>
</dbReference>
<dbReference type="Pfam" id="PF00104">
    <property type="entry name" value="Hormone_recep"/>
    <property type="match status" value="1"/>
</dbReference>
<protein>
    <recommendedName>
        <fullName evidence="4">NR LBD domain-containing protein</fullName>
    </recommendedName>
</protein>
<evidence type="ECO:0000313" key="6">
    <source>
        <dbReference type="Proteomes" id="UP001328107"/>
    </source>
</evidence>
<organism evidence="5 6">
    <name type="scientific">Pristionchus mayeri</name>
    <dbReference type="NCBI Taxonomy" id="1317129"/>
    <lineage>
        <taxon>Eukaryota</taxon>
        <taxon>Metazoa</taxon>
        <taxon>Ecdysozoa</taxon>
        <taxon>Nematoda</taxon>
        <taxon>Chromadorea</taxon>
        <taxon>Rhabditida</taxon>
        <taxon>Rhabditina</taxon>
        <taxon>Diplogasteromorpha</taxon>
        <taxon>Diplogasteroidea</taxon>
        <taxon>Neodiplogasteridae</taxon>
        <taxon>Pristionchus</taxon>
    </lineage>
</organism>
<keyword evidence="1" id="KW-0805">Transcription regulation</keyword>
<sequence>QVPKSIKFIDCTVDSIIEGLLYLEIKHEQLRHSKYNPLANSGLTIDTLLKSSPTIGKQLEKMPNWPLESYARPYYRQMSIFEHLDKRVPLPSIDYDRLPGNYKLWFYADSIYSIEWARTFELFLKLDEWDQKELIKNSAWRIKNLTSSYYSYSNNSDTTLFPDGRMPYQVMSRERMINVIGTLKRLKLDKTEYVLVKSLALFNPAWENLSDYARKVIEKYREEYANALFKYCMVKRGQVDGPSAFSSLLAILDTLVCQAQKVKEMITLLSVFKLRTSIPLIDEISE</sequence>
<evidence type="ECO:0000256" key="1">
    <source>
        <dbReference type="ARBA" id="ARBA00023015"/>
    </source>
</evidence>
<keyword evidence="2" id="KW-0804">Transcription</keyword>
<evidence type="ECO:0000256" key="2">
    <source>
        <dbReference type="ARBA" id="ARBA00023163"/>
    </source>
</evidence>
<evidence type="ECO:0000313" key="5">
    <source>
        <dbReference type="EMBL" id="GMR57053.1"/>
    </source>
</evidence>
<feature type="domain" description="NR LBD" evidence="4">
    <location>
        <begin position="40"/>
        <end position="286"/>
    </location>
</feature>
<accession>A0AAN5D5S2</accession>
<dbReference type="AlphaFoldDB" id="A0AAN5D5S2"/>
<gene>
    <name evidence="5" type="ORF">PMAYCL1PPCAC_27248</name>
</gene>
<comment type="caution">
    <text evidence="5">The sequence shown here is derived from an EMBL/GenBank/DDBJ whole genome shotgun (WGS) entry which is preliminary data.</text>
</comment>
<dbReference type="Gene3D" id="1.10.565.10">
    <property type="entry name" value="Retinoid X Receptor"/>
    <property type="match status" value="1"/>
</dbReference>